<feature type="region of interest" description="Disordered" evidence="2">
    <location>
        <begin position="137"/>
        <end position="200"/>
    </location>
</feature>
<protein>
    <submittedName>
        <fullName evidence="4">Uncharacterized protein LOC111350411</fullName>
    </submittedName>
</protein>
<evidence type="ECO:0000256" key="2">
    <source>
        <dbReference type="SAM" id="MobiDB-lite"/>
    </source>
</evidence>
<gene>
    <name evidence="4" type="primary">LOC111350411</name>
</gene>
<organism evidence="3 4">
    <name type="scientific">Spodoptera litura</name>
    <name type="common">Asian cotton leafworm</name>
    <dbReference type="NCBI Taxonomy" id="69820"/>
    <lineage>
        <taxon>Eukaryota</taxon>
        <taxon>Metazoa</taxon>
        <taxon>Ecdysozoa</taxon>
        <taxon>Arthropoda</taxon>
        <taxon>Hexapoda</taxon>
        <taxon>Insecta</taxon>
        <taxon>Pterygota</taxon>
        <taxon>Neoptera</taxon>
        <taxon>Endopterygota</taxon>
        <taxon>Lepidoptera</taxon>
        <taxon>Glossata</taxon>
        <taxon>Ditrysia</taxon>
        <taxon>Noctuoidea</taxon>
        <taxon>Noctuidae</taxon>
        <taxon>Amphipyrinae</taxon>
        <taxon>Spodoptera</taxon>
    </lineage>
</organism>
<keyword evidence="1" id="KW-0175">Coiled coil</keyword>
<dbReference type="GeneID" id="111350411"/>
<sequence>MDVIEQNLLMIFGEEEAKEYRQARRRRRRTLTTTSVTCHASLQESDFFDLNRTNESTKSAAGDTEGSAQWKEGPFVRVDVPSTRASPGLPMADDRGEPELNLSEELRLYVSDRYGHRGESLPTDVIRLLNKLNQSGKALDSQAHGSTSANTNAQDQKAGSTSANANAQDQKAGTSKEKKPTSKQKDLKSPKKRKTLDPELLSRRNTVYEALSNYKKCRIDLNQYQVYRTANSRKERIRNKYEELKKDLNDYKDFAERKKIDVDEFILNLDKKINGTNGQDKQKIVEEESESAVNEPQVHIVKHGDKVYNIIINIPE</sequence>
<evidence type="ECO:0000313" key="4">
    <source>
        <dbReference type="RefSeq" id="XP_022817751.1"/>
    </source>
</evidence>
<dbReference type="AlphaFoldDB" id="A0A9J7IJQ3"/>
<keyword evidence="3" id="KW-1185">Reference proteome</keyword>
<name>A0A9J7IJQ3_SPOLT</name>
<feature type="compositionally biased region" description="Polar residues" evidence="2">
    <location>
        <begin position="143"/>
        <end position="173"/>
    </location>
</feature>
<dbReference type="RefSeq" id="XP_022817751.1">
    <property type="nucleotide sequence ID" value="XM_022961983.1"/>
</dbReference>
<accession>A0A9J7IJQ3</accession>
<evidence type="ECO:0000313" key="3">
    <source>
        <dbReference type="Proteomes" id="UP000301870"/>
    </source>
</evidence>
<feature type="compositionally biased region" description="Basic and acidic residues" evidence="2">
    <location>
        <begin position="174"/>
        <end position="200"/>
    </location>
</feature>
<proteinExistence type="predicted"/>
<dbReference type="Proteomes" id="UP000301870">
    <property type="component" value="Chromosome 11"/>
</dbReference>
<feature type="coiled-coil region" evidence="1">
    <location>
        <begin position="227"/>
        <end position="258"/>
    </location>
</feature>
<dbReference type="OrthoDB" id="10502163at2759"/>
<reference evidence="4" key="1">
    <citation type="submission" date="2025-08" db="UniProtKB">
        <authorList>
            <consortium name="RefSeq"/>
        </authorList>
    </citation>
    <scope>IDENTIFICATION</scope>
    <source>
        <strain evidence="4">Ishihara</strain>
        <tissue evidence="4">Whole body</tissue>
    </source>
</reference>
<evidence type="ECO:0000256" key="1">
    <source>
        <dbReference type="SAM" id="Coils"/>
    </source>
</evidence>
<feature type="region of interest" description="Disordered" evidence="2">
    <location>
        <begin position="79"/>
        <end position="98"/>
    </location>
</feature>
<dbReference type="KEGG" id="sliu:111350411"/>